<protein>
    <submittedName>
        <fullName evidence="1">Uncharacterized protein</fullName>
    </submittedName>
</protein>
<organism evidence="1 2">
    <name type="scientific">Bacteroides uniformis</name>
    <dbReference type="NCBI Taxonomy" id="820"/>
    <lineage>
        <taxon>Bacteria</taxon>
        <taxon>Pseudomonadati</taxon>
        <taxon>Bacteroidota</taxon>
        <taxon>Bacteroidia</taxon>
        <taxon>Bacteroidales</taxon>
        <taxon>Bacteroidaceae</taxon>
        <taxon>Bacteroides</taxon>
    </lineage>
</organism>
<comment type="caution">
    <text evidence="1">The sequence shown here is derived from an EMBL/GenBank/DDBJ whole genome shotgun (WGS) entry which is preliminary data.</text>
</comment>
<dbReference type="AlphaFoldDB" id="A0AAW6H5N8"/>
<reference evidence="1" key="1">
    <citation type="submission" date="2022-10" db="EMBL/GenBank/DDBJ databases">
        <title>Human gut microbiome strain richness.</title>
        <authorList>
            <person name="Chen-Liaw A."/>
        </authorList>
    </citation>
    <scope>NUCLEOTIDE SEQUENCE</scope>
    <source>
        <strain evidence="1">1001713st1_F9_1001713B170221_170320</strain>
    </source>
</reference>
<name>A0AAW6H5N8_BACUN</name>
<proteinExistence type="predicted"/>
<gene>
    <name evidence="1" type="ORF">POZ10_12985</name>
</gene>
<sequence length="92" mass="10906">KEQAAKDQKEYDEKIQEASGIISEISGRVKEVKVKYERLNRLTYKFATDYYPLSDHNEDMAMKFMAKAYSFTDEEKEYILQNYKELLSTSDE</sequence>
<dbReference type="EMBL" id="JAQNSI010000373">
    <property type="protein sequence ID" value="MDC1901534.1"/>
    <property type="molecule type" value="Genomic_DNA"/>
</dbReference>
<accession>A0AAW6H5N8</accession>
<feature type="non-terminal residue" evidence="1">
    <location>
        <position position="1"/>
    </location>
</feature>
<evidence type="ECO:0000313" key="2">
    <source>
        <dbReference type="Proteomes" id="UP001222603"/>
    </source>
</evidence>
<dbReference type="Proteomes" id="UP001222603">
    <property type="component" value="Unassembled WGS sequence"/>
</dbReference>
<evidence type="ECO:0000313" key="1">
    <source>
        <dbReference type="EMBL" id="MDC1901534.1"/>
    </source>
</evidence>